<dbReference type="Proteomes" id="UP001597493">
    <property type="component" value="Unassembled WGS sequence"/>
</dbReference>
<dbReference type="Pfam" id="PF06182">
    <property type="entry name" value="ABC2_membrane_6"/>
    <property type="match status" value="1"/>
</dbReference>
<evidence type="ECO:0000313" key="3">
    <source>
        <dbReference type="Proteomes" id="UP001597493"/>
    </source>
</evidence>
<name>A0ABW5QVS4_9BACL</name>
<keyword evidence="3" id="KW-1185">Reference proteome</keyword>
<evidence type="ECO:0000313" key="2">
    <source>
        <dbReference type="EMBL" id="MFD2660288.1"/>
    </source>
</evidence>
<dbReference type="EMBL" id="JBHUMY010000007">
    <property type="protein sequence ID" value="MFD2660288.1"/>
    <property type="molecule type" value="Genomic_DNA"/>
</dbReference>
<protein>
    <submittedName>
        <fullName evidence="2">ABC transporter permease</fullName>
    </submittedName>
</protein>
<gene>
    <name evidence="2" type="ORF">ACFSW5_08380</name>
</gene>
<feature type="transmembrane region" description="Helical" evidence="1">
    <location>
        <begin position="44"/>
        <end position="67"/>
    </location>
</feature>
<keyword evidence="1" id="KW-0472">Membrane</keyword>
<dbReference type="PANTHER" id="PTHR36833">
    <property type="entry name" value="SLR0610 PROTEIN-RELATED"/>
    <property type="match status" value="1"/>
</dbReference>
<dbReference type="PANTHER" id="PTHR36833:SF1">
    <property type="entry name" value="INTEGRAL MEMBRANE TRANSPORT PROTEIN"/>
    <property type="match status" value="1"/>
</dbReference>
<accession>A0ABW5QVS4</accession>
<dbReference type="InterPro" id="IPR010390">
    <property type="entry name" value="ABC-2_transporter-like"/>
</dbReference>
<dbReference type="RefSeq" id="WP_379271375.1">
    <property type="nucleotide sequence ID" value="NZ_JBHUGT010000005.1"/>
</dbReference>
<organism evidence="2 3">
    <name type="scientific">Paenibacillus thailandensis</name>
    <dbReference type="NCBI Taxonomy" id="393250"/>
    <lineage>
        <taxon>Bacteria</taxon>
        <taxon>Bacillati</taxon>
        <taxon>Bacillota</taxon>
        <taxon>Bacilli</taxon>
        <taxon>Bacillales</taxon>
        <taxon>Paenibacillaceae</taxon>
        <taxon>Paenibacillus</taxon>
    </lineage>
</organism>
<evidence type="ECO:0000256" key="1">
    <source>
        <dbReference type="SAM" id="Phobius"/>
    </source>
</evidence>
<reference evidence="3" key="1">
    <citation type="journal article" date="2019" name="Int. J. Syst. Evol. Microbiol.">
        <title>The Global Catalogue of Microorganisms (GCM) 10K type strain sequencing project: providing services to taxonomists for standard genome sequencing and annotation.</title>
        <authorList>
            <consortium name="The Broad Institute Genomics Platform"/>
            <consortium name="The Broad Institute Genome Sequencing Center for Infectious Disease"/>
            <person name="Wu L."/>
            <person name="Ma J."/>
        </authorList>
    </citation>
    <scope>NUCLEOTIDE SEQUENCE [LARGE SCALE GENOMIC DNA]</scope>
    <source>
        <strain evidence="3">TISTR 1827</strain>
    </source>
</reference>
<comment type="caution">
    <text evidence="2">The sequence shown here is derived from an EMBL/GenBank/DDBJ whole genome shotgun (WGS) entry which is preliminary data.</text>
</comment>
<keyword evidence="1" id="KW-0812">Transmembrane</keyword>
<sequence length="281" mass="30874">MQTADKIERLPISEQGEPGRARRLVRFVWQSWKLNLAGAMEFRLSFSLSVGTMMINNIVWIVFWGMYFQRFPVLNGWELRDVAMLWAVAAGGFGLMLSLFGNATRLANLIATGQLDVYLAQPKPVLLHVLISRMSVSAIGDFLFALLVFAAFGDLSILGIVKFALSLVLSTLIFIFFSVISGSLAFWIGNSEGLNIQLINALLTFATYPTGIFRGFGKIVLFTVIPAGFISFMPIGLLKETDWTFLAGAAGMAALLCIAGISVFHLGLRRYTSGNRIGLRS</sequence>
<feature type="transmembrane region" description="Helical" evidence="1">
    <location>
        <begin position="79"/>
        <end position="100"/>
    </location>
</feature>
<feature type="transmembrane region" description="Helical" evidence="1">
    <location>
        <begin position="164"/>
        <end position="188"/>
    </location>
</feature>
<feature type="transmembrane region" description="Helical" evidence="1">
    <location>
        <begin position="219"/>
        <end position="237"/>
    </location>
</feature>
<keyword evidence="1" id="KW-1133">Transmembrane helix</keyword>
<proteinExistence type="predicted"/>
<feature type="transmembrane region" description="Helical" evidence="1">
    <location>
        <begin position="243"/>
        <end position="268"/>
    </location>
</feature>